<dbReference type="EMBL" id="JANDBD010000016">
    <property type="protein sequence ID" value="MCP9276442.1"/>
    <property type="molecule type" value="Genomic_DNA"/>
</dbReference>
<comment type="caution">
    <text evidence="2">The sequence shown here is derived from an EMBL/GenBank/DDBJ whole genome shotgun (WGS) entry which is preliminary data.</text>
</comment>
<keyword evidence="3" id="KW-1185">Reference proteome</keyword>
<sequence length="250" mass="26305">MVSGPGTPEQARQTLPSSPVPSVPTAASEPLTLADGRTAEITALGARESGLASRIAAELDGAADAVTAFWGDDWPRHLVIVLTGTDEQFRTLGVGGPDIAATTTAERTVFAPGAADMTDTSLRIVLRHELFHYAARSATAADAPRWLTEGVADYVGRPATAVPGPARAAELAVLPTDADLDTEGPTRSLGYDRAWWFSRFVADRYGPATLRELYLAACGVGHPDADTAIRTVLGADTRQVLSAWRAWLAG</sequence>
<protein>
    <submittedName>
        <fullName evidence="2">Peptidase</fullName>
    </submittedName>
</protein>
<proteinExistence type="predicted"/>
<organism evidence="2 3">
    <name type="scientific">Mycolicibacterium arenosum</name>
    <dbReference type="NCBI Taxonomy" id="2952157"/>
    <lineage>
        <taxon>Bacteria</taxon>
        <taxon>Bacillati</taxon>
        <taxon>Actinomycetota</taxon>
        <taxon>Actinomycetes</taxon>
        <taxon>Mycobacteriales</taxon>
        <taxon>Mycobacteriaceae</taxon>
        <taxon>Mycolicibacterium</taxon>
    </lineage>
</organism>
<evidence type="ECO:0000313" key="3">
    <source>
        <dbReference type="Proteomes" id="UP001651690"/>
    </source>
</evidence>
<feature type="region of interest" description="Disordered" evidence="1">
    <location>
        <begin position="1"/>
        <end position="27"/>
    </location>
</feature>
<reference evidence="2 3" key="1">
    <citation type="submission" date="2022-06" db="EMBL/GenBank/DDBJ databases">
        <title>Mycolicibacterium sp. CAU 1645 isolated from seawater.</title>
        <authorList>
            <person name="Kim W."/>
        </authorList>
    </citation>
    <scope>NUCLEOTIDE SEQUENCE [LARGE SCALE GENOMIC DNA]</scope>
    <source>
        <strain evidence="2 3">CAU 1645</strain>
    </source>
</reference>
<dbReference type="Proteomes" id="UP001651690">
    <property type="component" value="Unassembled WGS sequence"/>
</dbReference>
<evidence type="ECO:0000256" key="1">
    <source>
        <dbReference type="SAM" id="MobiDB-lite"/>
    </source>
</evidence>
<accession>A0ABT1MC47</accession>
<name>A0ABT1MC47_9MYCO</name>
<evidence type="ECO:0000313" key="2">
    <source>
        <dbReference type="EMBL" id="MCP9276442.1"/>
    </source>
</evidence>
<gene>
    <name evidence="2" type="ORF">NM203_30070</name>
</gene>